<dbReference type="RefSeq" id="WP_167966592.1">
    <property type="nucleotide sequence ID" value="NZ_JAATJJ010000003.1"/>
</dbReference>
<dbReference type="EMBL" id="JAATJJ010000003">
    <property type="protein sequence ID" value="NJB72923.1"/>
    <property type="molecule type" value="Genomic_DNA"/>
</dbReference>
<name>A0A846R3F9_9FLAO</name>
<gene>
    <name evidence="2" type="ORF">GGR42_003421</name>
</gene>
<accession>A0A846R3F9</accession>
<evidence type="ECO:0000313" key="2">
    <source>
        <dbReference type="EMBL" id="NJB72923.1"/>
    </source>
</evidence>
<sequence>MIKFFRKIRQKLLTENKFSKYLIYAIGEIILVVIGILIALQINNWNEHKKQKIKEINTLESINESLKQDKIQLEGIIPYNDKIRNSIDFILNHFNEDLPYDNSLDSHFAFTSTLMVPNFQTSAFETLKSEGVNLISNSTLRNSIIQFYDSGIKSTDWQTETYRNVIMDASKNIFNKRFNSFWESNYDEYMEKQKQGQNVSILEIKGAMKPNNYELLKKDNEYVYFLKSLKNINSWHMDRMFKLELKEIEKLIQNIETEVKILKTK</sequence>
<feature type="transmembrane region" description="Helical" evidence="1">
    <location>
        <begin position="21"/>
        <end position="42"/>
    </location>
</feature>
<dbReference type="AlphaFoldDB" id="A0A846R3F9"/>
<keyword evidence="1" id="KW-0472">Membrane</keyword>
<evidence type="ECO:0000256" key="1">
    <source>
        <dbReference type="SAM" id="Phobius"/>
    </source>
</evidence>
<dbReference type="InterPro" id="IPR045749">
    <property type="entry name" value="DUF6090"/>
</dbReference>
<dbReference type="Pfam" id="PF19578">
    <property type="entry name" value="DUF6090"/>
    <property type="match status" value="1"/>
</dbReference>
<proteinExistence type="predicted"/>
<evidence type="ECO:0000313" key="3">
    <source>
        <dbReference type="Proteomes" id="UP000590442"/>
    </source>
</evidence>
<keyword evidence="3" id="KW-1185">Reference proteome</keyword>
<protein>
    <submittedName>
        <fullName evidence="2">Uncharacterized protein</fullName>
    </submittedName>
</protein>
<comment type="caution">
    <text evidence="2">The sequence shown here is derived from an EMBL/GenBank/DDBJ whole genome shotgun (WGS) entry which is preliminary data.</text>
</comment>
<keyword evidence="1" id="KW-1133">Transmembrane helix</keyword>
<dbReference type="Proteomes" id="UP000590442">
    <property type="component" value="Unassembled WGS sequence"/>
</dbReference>
<reference evidence="2 3" key="1">
    <citation type="submission" date="2020-03" db="EMBL/GenBank/DDBJ databases">
        <title>Genomic Encyclopedia of Type Strains, Phase IV (KMG-IV): sequencing the most valuable type-strain genomes for metagenomic binning, comparative biology and taxonomic classification.</title>
        <authorList>
            <person name="Goeker M."/>
        </authorList>
    </citation>
    <scope>NUCLEOTIDE SEQUENCE [LARGE SCALE GENOMIC DNA]</scope>
    <source>
        <strain evidence="2 3">DSM 29762</strain>
    </source>
</reference>
<organism evidence="2 3">
    <name type="scientific">Saonia flava</name>
    <dbReference type="NCBI Taxonomy" id="523696"/>
    <lineage>
        <taxon>Bacteria</taxon>
        <taxon>Pseudomonadati</taxon>
        <taxon>Bacteroidota</taxon>
        <taxon>Flavobacteriia</taxon>
        <taxon>Flavobacteriales</taxon>
        <taxon>Flavobacteriaceae</taxon>
        <taxon>Saonia</taxon>
    </lineage>
</organism>
<keyword evidence="1" id="KW-0812">Transmembrane</keyword>